<accession>E5E496</accession>
<dbReference type="RefSeq" id="YP_004009732.1">
    <property type="nucleotide sequence ID" value="NC_014661.1"/>
</dbReference>
<keyword evidence="2" id="KW-1185">Reference proteome</keyword>
<protein>
    <submittedName>
        <fullName evidence="1">Uncharacterized protein</fullName>
    </submittedName>
</protein>
<organism evidence="1 2">
    <name type="scientific">Acinetobacter phage Acj61</name>
    <dbReference type="NCBI Taxonomy" id="760732"/>
    <lineage>
        <taxon>Viruses</taxon>
        <taxon>Duplodnaviria</taxon>
        <taxon>Heunggongvirae</taxon>
        <taxon>Uroviricota</taxon>
        <taxon>Caudoviricetes</taxon>
        <taxon>Pantevenvirales</taxon>
        <taxon>Straboviridae</taxon>
        <taxon>Twarogvirinae</taxon>
        <taxon>Lasallevirus</taxon>
        <taxon>Lasallevirus Acj61</taxon>
        <taxon>Acinetobacter virus Acj61</taxon>
    </lineage>
</organism>
<proteinExistence type="predicted"/>
<evidence type="ECO:0000313" key="1">
    <source>
        <dbReference type="EMBL" id="ADG36080.1"/>
    </source>
</evidence>
<dbReference type="GeneID" id="9926006"/>
<sequence length="97" mass="11132">MPSKFITLTEAFFENEVDGLVKLFPELSADATYEIVGTEYLTEDENDFGITKLRDTATGAFFDIAELGRLPEDQRPAHDYWCFVYTDVTAEFEFVEK</sequence>
<dbReference type="KEGG" id="vg:9926006"/>
<gene>
    <name evidence="1" type="ORF">Acj61p115</name>
</gene>
<reference evidence="1 2" key="1">
    <citation type="journal article" date="2010" name="Virol. J.">
        <title>Genomes of the T4-related bacteriophages as windows on microbial genome evolution.</title>
        <authorList>
            <person name="Petrov V.M."/>
            <person name="Ratnayaka S."/>
            <person name="Nolan J.M."/>
            <person name="Miller E.S."/>
            <person name="Karam J.D."/>
        </authorList>
    </citation>
    <scope>NUCLEOTIDE SEQUENCE [LARGE SCALE GENOMIC DNA]</scope>
</reference>
<name>E5E496_9CAUD</name>
<dbReference type="Proteomes" id="UP000008730">
    <property type="component" value="Segment"/>
</dbReference>
<dbReference type="EMBL" id="GU911519">
    <property type="protein sequence ID" value="ADG36080.1"/>
    <property type="molecule type" value="Genomic_DNA"/>
</dbReference>
<evidence type="ECO:0000313" key="2">
    <source>
        <dbReference type="Proteomes" id="UP000008730"/>
    </source>
</evidence>